<dbReference type="AlphaFoldDB" id="A0A1H6JU86"/>
<keyword evidence="3" id="KW-1185">Reference proteome</keyword>
<sequence length="197" mass="22717">MKKGLLFLFFISQMVTAQTLSKTDLLIAVADNICNEIAEKNIEVKSEFTMGVYMLKAVNNYKEDIEHYYGKNYLTNEGVMGTMGEDIGLYLGLKCPEIFEFFVGNEEATFEETAYQQVTGKFHKTIKNQFLSFIIKEESGKTHEFLFLNSFETSYLLTDNLLSLDDEIEVTYYVSEIYDAKVGKFVNYNIVSYLEKK</sequence>
<accession>A0A1H6JU86</accession>
<evidence type="ECO:0000313" key="3">
    <source>
        <dbReference type="Proteomes" id="UP000199634"/>
    </source>
</evidence>
<evidence type="ECO:0008006" key="4">
    <source>
        <dbReference type="Google" id="ProtNLM"/>
    </source>
</evidence>
<protein>
    <recommendedName>
        <fullName evidence="4">DUF4919 domain-containing protein</fullName>
    </recommendedName>
</protein>
<dbReference type="RefSeq" id="WP_091096466.1">
    <property type="nucleotide sequence ID" value="NZ_FNXE01000006.1"/>
</dbReference>
<dbReference type="Proteomes" id="UP000199634">
    <property type="component" value="Unassembled WGS sequence"/>
</dbReference>
<keyword evidence="1" id="KW-0732">Signal</keyword>
<name>A0A1H6JU86_9FLAO</name>
<dbReference type="STRING" id="1159016.SAMN02927937_00748"/>
<gene>
    <name evidence="2" type="ORF">SAMN02927937_00748</name>
</gene>
<dbReference type="EMBL" id="FNXE01000006">
    <property type="protein sequence ID" value="SEH66099.1"/>
    <property type="molecule type" value="Genomic_DNA"/>
</dbReference>
<evidence type="ECO:0000256" key="1">
    <source>
        <dbReference type="SAM" id="SignalP"/>
    </source>
</evidence>
<dbReference type="OrthoDB" id="1352116at2"/>
<organism evidence="2 3">
    <name type="scientific">Paenimyroides marinum</name>
    <dbReference type="NCBI Taxonomy" id="1159016"/>
    <lineage>
        <taxon>Bacteria</taxon>
        <taxon>Pseudomonadati</taxon>
        <taxon>Bacteroidota</taxon>
        <taxon>Flavobacteriia</taxon>
        <taxon>Flavobacteriales</taxon>
        <taxon>Flavobacteriaceae</taxon>
        <taxon>Paenimyroides</taxon>
    </lineage>
</organism>
<proteinExistence type="predicted"/>
<evidence type="ECO:0000313" key="2">
    <source>
        <dbReference type="EMBL" id="SEH66099.1"/>
    </source>
</evidence>
<reference evidence="2 3" key="1">
    <citation type="submission" date="2016-10" db="EMBL/GenBank/DDBJ databases">
        <authorList>
            <person name="de Groot N.N."/>
        </authorList>
    </citation>
    <scope>NUCLEOTIDE SEQUENCE [LARGE SCALE GENOMIC DNA]</scope>
    <source>
        <strain evidence="2 3">CGMCC 1.10825</strain>
    </source>
</reference>
<feature type="chain" id="PRO_5011794378" description="DUF4919 domain-containing protein" evidence="1">
    <location>
        <begin position="18"/>
        <end position="197"/>
    </location>
</feature>
<feature type="signal peptide" evidence="1">
    <location>
        <begin position="1"/>
        <end position="17"/>
    </location>
</feature>